<dbReference type="STRING" id="67003.A0A1X0NKD1"/>
<keyword evidence="6" id="KW-0966">Cell projection</keyword>
<comment type="caution">
    <text evidence="14">The sequence shown here is derived from an EMBL/GenBank/DDBJ whole genome shotgun (WGS) entry which is preliminary data.</text>
</comment>
<feature type="domain" description="CFAP65 seventh Ig-like" evidence="13">
    <location>
        <begin position="797"/>
        <end position="916"/>
    </location>
</feature>
<feature type="domain" description="CFAP65 fourth Ig-like" evidence="10">
    <location>
        <begin position="336"/>
        <end position="462"/>
    </location>
</feature>
<dbReference type="InterPro" id="IPR013783">
    <property type="entry name" value="Ig-like_fold"/>
</dbReference>
<reference evidence="14 15" key="1">
    <citation type="submission" date="2017-03" db="EMBL/GenBank/DDBJ databases">
        <title>An alternative strategy for trypanosome survival in the mammalian bloodstream revealed through genome and transcriptome analysis of the ubiquitous bovine parasite Trypanosoma (Megatrypanum) theileri.</title>
        <authorList>
            <person name="Kelly S."/>
            <person name="Ivens A."/>
            <person name="Mott A."/>
            <person name="O'Neill E."/>
            <person name="Emms D."/>
            <person name="Macleod O."/>
            <person name="Voorheis P."/>
            <person name="Matthews J."/>
            <person name="Matthews K."/>
            <person name="Carrington M."/>
        </authorList>
    </citation>
    <scope>NUCLEOTIDE SEQUENCE [LARGE SCALE GENOMIC DNA]</scope>
    <source>
        <strain evidence="14">Edinburgh</strain>
    </source>
</reference>
<dbReference type="InterPro" id="IPR053879">
    <property type="entry name" value="HYDIN_VesB_CFA65-like_Ig"/>
</dbReference>
<dbReference type="Pfam" id="PF25249">
    <property type="entry name" value="Ig_CFAP65_7th"/>
    <property type="match status" value="1"/>
</dbReference>
<dbReference type="Gene3D" id="2.60.40.10">
    <property type="entry name" value="Immunoglobulins"/>
    <property type="match status" value="7"/>
</dbReference>
<keyword evidence="5" id="KW-0969">Cilium</keyword>
<dbReference type="OrthoDB" id="415597at2759"/>
<name>A0A1X0NKD1_9TRYP</name>
<accession>A0A1X0NKD1</accession>
<evidence type="ECO:0000259" key="13">
    <source>
        <dbReference type="Pfam" id="PF25249"/>
    </source>
</evidence>
<dbReference type="Pfam" id="PF24291">
    <property type="entry name" value="Ig_CFAP65"/>
    <property type="match status" value="1"/>
</dbReference>
<evidence type="ECO:0000256" key="7">
    <source>
        <dbReference type="SAM" id="MobiDB-lite"/>
    </source>
</evidence>
<keyword evidence="15" id="KW-1185">Reference proteome</keyword>
<evidence type="ECO:0000256" key="2">
    <source>
        <dbReference type="ARBA" id="ARBA00004496"/>
    </source>
</evidence>
<dbReference type="InterPro" id="IPR056305">
    <property type="entry name" value="Ig_CFAP65_10th"/>
</dbReference>
<evidence type="ECO:0000259" key="11">
    <source>
        <dbReference type="Pfam" id="PF24816"/>
    </source>
</evidence>
<dbReference type="InterPro" id="IPR058536">
    <property type="entry name" value="Ig_CFAP65_4th"/>
</dbReference>
<feature type="compositionally biased region" description="Low complexity" evidence="7">
    <location>
        <begin position="1712"/>
        <end position="1740"/>
    </location>
</feature>
<dbReference type="VEuPathDB" id="TriTrypDB:TM35_000371680"/>
<evidence type="ECO:0000259" key="8">
    <source>
        <dbReference type="Pfam" id="PF22544"/>
    </source>
</evidence>
<dbReference type="Pfam" id="PF25248">
    <property type="entry name" value="Ig_CFAP65_8th"/>
    <property type="match status" value="1"/>
</dbReference>
<feature type="region of interest" description="Disordered" evidence="7">
    <location>
        <begin position="1682"/>
        <end position="1740"/>
    </location>
</feature>
<dbReference type="InterPro" id="IPR057470">
    <property type="entry name" value="Ig_CFAP65_7th"/>
</dbReference>
<organism evidence="14 15">
    <name type="scientific">Trypanosoma theileri</name>
    <dbReference type="NCBI Taxonomy" id="67003"/>
    <lineage>
        <taxon>Eukaryota</taxon>
        <taxon>Discoba</taxon>
        <taxon>Euglenozoa</taxon>
        <taxon>Kinetoplastea</taxon>
        <taxon>Metakinetoplastina</taxon>
        <taxon>Trypanosomatida</taxon>
        <taxon>Trypanosomatidae</taxon>
        <taxon>Trypanosoma</taxon>
    </lineage>
</organism>
<comment type="subcellular location">
    <subcellularLocation>
        <location evidence="1">Cell projection</location>
        <location evidence="1">Cilium</location>
        <location evidence="1">Flagellum</location>
    </subcellularLocation>
    <subcellularLocation>
        <location evidence="2">Cytoplasm</location>
    </subcellularLocation>
</comment>
<feature type="domain" description="CFAP65-like ninth Ig-like" evidence="11">
    <location>
        <begin position="1046"/>
        <end position="1215"/>
    </location>
</feature>
<dbReference type="PANTHER" id="PTHR46127:SF1">
    <property type="entry name" value="CILIA- AND FLAGELLA-ASSOCIATED PROTEIN 65"/>
    <property type="match status" value="1"/>
</dbReference>
<dbReference type="Pfam" id="PF24507">
    <property type="entry name" value="Ig_CFAP65_4th"/>
    <property type="match status" value="1"/>
</dbReference>
<evidence type="ECO:0000259" key="9">
    <source>
        <dbReference type="Pfam" id="PF24291"/>
    </source>
</evidence>
<dbReference type="InterPro" id="IPR057467">
    <property type="entry name" value="Ig_CFAP65_8th"/>
</dbReference>
<evidence type="ECO:0000256" key="1">
    <source>
        <dbReference type="ARBA" id="ARBA00004230"/>
    </source>
</evidence>
<proteinExistence type="predicted"/>
<feature type="compositionally biased region" description="Low complexity" evidence="7">
    <location>
        <begin position="1682"/>
        <end position="1694"/>
    </location>
</feature>
<evidence type="ECO:0000256" key="6">
    <source>
        <dbReference type="ARBA" id="ARBA00023273"/>
    </source>
</evidence>
<dbReference type="GO" id="GO:0031514">
    <property type="term" value="C:motile cilium"/>
    <property type="evidence" value="ECO:0007669"/>
    <property type="project" value="UniProtKB-SubCell"/>
</dbReference>
<dbReference type="EMBL" id="NBCO01000037">
    <property type="protein sequence ID" value="ORC85195.1"/>
    <property type="molecule type" value="Genomic_DNA"/>
</dbReference>
<evidence type="ECO:0000259" key="12">
    <source>
        <dbReference type="Pfam" id="PF25248"/>
    </source>
</evidence>
<evidence type="ECO:0000313" key="15">
    <source>
        <dbReference type="Proteomes" id="UP000192257"/>
    </source>
</evidence>
<feature type="domain" description="HYDIN/VesB/CFA65-like Ig-like" evidence="8">
    <location>
        <begin position="116"/>
        <end position="207"/>
    </location>
</feature>
<dbReference type="Pfam" id="PF24816">
    <property type="entry name" value="Ig_CFAP65__9th"/>
    <property type="match status" value="1"/>
</dbReference>
<dbReference type="Proteomes" id="UP000192257">
    <property type="component" value="Unassembled WGS sequence"/>
</dbReference>
<evidence type="ECO:0008006" key="16">
    <source>
        <dbReference type="Google" id="ProtNLM"/>
    </source>
</evidence>
<dbReference type="GO" id="GO:0005737">
    <property type="term" value="C:cytoplasm"/>
    <property type="evidence" value="ECO:0007669"/>
    <property type="project" value="UniProtKB-SubCell"/>
</dbReference>
<evidence type="ECO:0000256" key="5">
    <source>
        <dbReference type="ARBA" id="ARBA00023069"/>
    </source>
</evidence>
<sequence>MPTFAGTRDQRRRKLGVDSVGRVVWRNWEPGKEYVRKIRVRNLDARAQTITYKQPLRKSTFFMDYPDPVTLSSGMSFDIEVRFRPTELVELHDTVVVVVVDRGSYAVHLECELPFAKLQLPTQHDFGYVGVGTTAAETLQMKNAGTMAVDFVWDLPSPFAITPARGVLQEDETVDLKVTFSPSEACTLLARAVCTSSNGTEELGNLKLSGIGKYPFVRAIEGTPSDGGNTVLLDFGPQLSSTTRIMTFTLENPSMVDAAFSLEVADTAMTCPFTVKPTTGVIARGTQQTFKVLFAPRVSGMVHVNELRVVIAAGNTVFVQLRGVGAAPNVRLSTRMIDFGDVKLDEESSFGVVKTVMVGGEREGGEMGGRSTGLVSSKVRQRFFAIKNNSEIAVKFCFIAIAPGAAFVVEPVSGELPAKGSVRVKVEFCPTHSINYLRRLLIYVEHAEGLLYVDVFGSAYDSIIRPMPFGIKEVESFFKRQECGLGSVEPDDLVAINNALQSGRTYDEVSNLILSMHPELDYDMDSNNTRSTITMGRKKQLDLSYITPGISKNTPFYLNTGILLFFANNNYDSQQVIVYNKTKTPATAYWCYPHNSAFRISPTEGDVPPCSFCKFTLSPTSAMLGPVAEEYLECYVNYKQMRSFRLVEEGGFTPPCFFPLHCQWGVSTGVVEEGTLLSNIKVPGSLIFPACRTGELAHTILDLENRGNVAVMFTVTIHTDSIEPKDNNVKDATNGHLLTCSPTSGLLLPHQDYHIVLSFQPTFAMRFRGKAIVTFNHSERDEVRVALQAESFSPELVIEDRSMIVLQPTCVTGESHRRLKVSNPTCIPIMFNVFPSLELMDVVRCEPAVGILGAGQQTEMKLIFTPNKAEMYEGQVNFLISDADESQKSHSVSTSSSRKEEEEDRKIISCPCVGEGFHAVVEVEPVAIEHEGPALQKKTFEWTIYNSSVCEVFYEVRWLSISDNVRSHQDEESPVQLSNNKTGVLAARSHTVVLVTLQPHSGVSKYILYILVGGSGVKLNTIPHPTSLHEIRQHPHCEVRLKGTRPAVQITDVRSLQQHRSQLWCQLAINSVNAVLAAPVQAIDLESDSFAFKQYVKGLEPIFMDVGVGTILDSKKEIILRVENAGMCAASFKFWYPTEHEGGNETWFIEDEELEDIQRILSDQLLEITPREGTIPVGSHKVITITYRHSTVGAHILPVLLRLSEGKKALLVLEGRTVLPDANALAFHHPYIYNLHPVALGDVEPPLQTITLRNTASREVEYVVHEDLLRMVAEKNCGFPVFQCLNPTGKILAGESVQLKFYFRPLEAREYHIDVALWTVDGEEYDVQFHGIGYHPKKNSAESIRHMINNAFLSIPISPTLRLPLDKCPVALSMDVIRVGAAPCFSLHRRICYLENRHNRHTYSFVWQTSLEPGSSTLEVSPNRGVLRPGQRIRCHFAMYCGSLNQVLETSVFCHIHNETLASGSVSTTINTAGGAQKSRIGNAAIMQDNTSDTKSTEENLLNDPLLDTKPSLSNQGFVRSTCTKLRPLGSNKNRLPVTSIPPEFQSLRVLAASTASHVLTSQQTFVEEGPVIDHALEFFVQARIMSIESYERLYGKQALQQMYFPMLCQNFVDPTSLHLIQKKGEKKRTRYTAEEAVVALEVLDGLLRAVIARPQVHAAFTEPIVEEAPYYREMILTTTKPASSYSSTSPSTAQWNKSPSEHISSSAVELTKTSTKTATSSQSPLPMLSSSPGPSVSSETYVSSASLTKRCDGAVLNIVEELLADVTVHVLDAIAGELEYSQTEVSKGVKNN</sequence>
<dbReference type="PANTHER" id="PTHR46127">
    <property type="entry name" value="CILIA- AND FLAGELLA-ASSOCIATED PROTEIN 65"/>
    <property type="match status" value="1"/>
</dbReference>
<dbReference type="InterPro" id="IPR056344">
    <property type="entry name" value="Ig_CFAP65-like_9th"/>
</dbReference>
<dbReference type="Pfam" id="PF22544">
    <property type="entry name" value="HYDIN_VesB_CFA65-like_Ig"/>
    <property type="match status" value="1"/>
</dbReference>
<keyword evidence="3" id="KW-0963">Cytoplasm</keyword>
<feature type="domain" description="CFAP65 tenth Ig-like" evidence="9">
    <location>
        <begin position="1221"/>
        <end position="1338"/>
    </location>
</feature>
<evidence type="ECO:0000313" key="14">
    <source>
        <dbReference type="EMBL" id="ORC85195.1"/>
    </source>
</evidence>
<evidence type="ECO:0000259" key="10">
    <source>
        <dbReference type="Pfam" id="PF24507"/>
    </source>
</evidence>
<protein>
    <recommendedName>
        <fullName evidence="16">Abnormal spindle-like microcephaly-associated protein ASH domain-containing protein</fullName>
    </recommendedName>
</protein>
<gene>
    <name evidence="14" type="ORF">TM35_000371680</name>
</gene>
<dbReference type="InterPro" id="IPR052614">
    <property type="entry name" value="CFAP65"/>
</dbReference>
<feature type="compositionally biased region" description="Polar residues" evidence="7">
    <location>
        <begin position="1695"/>
        <end position="1709"/>
    </location>
</feature>
<evidence type="ECO:0000256" key="4">
    <source>
        <dbReference type="ARBA" id="ARBA00022846"/>
    </source>
</evidence>
<dbReference type="RefSeq" id="XP_028879261.1">
    <property type="nucleotide sequence ID" value="XM_029029468.1"/>
</dbReference>
<evidence type="ECO:0000256" key="3">
    <source>
        <dbReference type="ARBA" id="ARBA00022490"/>
    </source>
</evidence>
<feature type="domain" description="CFAP65 eight Ig-like" evidence="12">
    <location>
        <begin position="918"/>
        <end position="1043"/>
    </location>
</feature>
<keyword evidence="4" id="KW-0282">Flagellum</keyword>
<dbReference type="GeneID" id="39989248"/>